<evidence type="ECO:0000313" key="7">
    <source>
        <dbReference type="Proteomes" id="UP000192578"/>
    </source>
</evidence>
<feature type="domain" description="SMB" evidence="5">
    <location>
        <begin position="54"/>
        <end position="104"/>
    </location>
</feature>
<dbReference type="PROSITE" id="PS50958">
    <property type="entry name" value="SMB_2"/>
    <property type="match status" value="1"/>
</dbReference>
<dbReference type="InterPro" id="IPR044004">
    <property type="entry name" value="TSP1_spondin_dom"/>
</dbReference>
<dbReference type="FunFam" id="2.20.100.10:FF:000019">
    <property type="entry name" value="Thrombospondin type 1 domain containing 7A"/>
    <property type="match status" value="1"/>
</dbReference>
<keyword evidence="2" id="KW-1015">Disulfide bond</keyword>
<dbReference type="PROSITE" id="PS50092">
    <property type="entry name" value="TSP1"/>
    <property type="match status" value="1"/>
</dbReference>
<keyword evidence="1 4" id="KW-0732">Signal</keyword>
<sequence>MDLTFLIAVAVCVHVLLSPQLVDGQWTASDQDARYGDEQMPLGCEARKMCCTGRDSSCVVSEFHPNSIIEDLDTNRTIRCYCDESCLTLGDCCHDLRSFCGVSDCIVSPWGNWSHCSSACGVGKMSRRRQVLQESSNGGRVCPALLQSRACFNNDCTKRQEVREVAAILPGIFGAARGENETFDIRHNLRMNYPKDLQHESSKEYCAYFEVTKASKRCMLEVWSSQFKVGAQVCVECQKGAMRKNIGYRCKGQGLVNTDTRWSAMLVNGCHGKWQLTEKQENCHCDPNDHNSFIFV</sequence>
<dbReference type="InterPro" id="IPR039942">
    <property type="entry name" value="SBSPO"/>
</dbReference>
<accession>A0A1W0X3S7</accession>
<feature type="signal peptide" evidence="4">
    <location>
        <begin position="1"/>
        <end position="24"/>
    </location>
</feature>
<dbReference type="InterPro" id="IPR036383">
    <property type="entry name" value="TSP1_rpt_sf"/>
</dbReference>
<feature type="chain" id="PRO_5010748137" evidence="4">
    <location>
        <begin position="25"/>
        <end position="296"/>
    </location>
</feature>
<evidence type="ECO:0000313" key="6">
    <source>
        <dbReference type="EMBL" id="OQV22143.1"/>
    </source>
</evidence>
<comment type="caution">
    <text evidence="6">The sequence shown here is derived from an EMBL/GenBank/DDBJ whole genome shotgun (WGS) entry which is preliminary data.</text>
</comment>
<dbReference type="Pfam" id="PF19028">
    <property type="entry name" value="TSP1_spondin"/>
    <property type="match status" value="1"/>
</dbReference>
<dbReference type="Proteomes" id="UP000192578">
    <property type="component" value="Unassembled WGS sequence"/>
</dbReference>
<name>A0A1W0X3S7_HYPEX</name>
<dbReference type="SUPFAM" id="SSF90188">
    <property type="entry name" value="Somatomedin B domain"/>
    <property type="match status" value="1"/>
</dbReference>
<dbReference type="OrthoDB" id="98591at2759"/>
<dbReference type="PANTHER" id="PTHR20920">
    <property type="entry name" value="RPE-SPONDIN"/>
    <property type="match status" value="1"/>
</dbReference>
<dbReference type="InterPro" id="IPR001212">
    <property type="entry name" value="Somatomedin_B_dom"/>
</dbReference>
<keyword evidence="7" id="KW-1185">Reference proteome</keyword>
<dbReference type="EMBL" id="MTYJ01000019">
    <property type="protein sequence ID" value="OQV22143.1"/>
    <property type="molecule type" value="Genomic_DNA"/>
</dbReference>
<dbReference type="PANTHER" id="PTHR20920:SF5">
    <property type="entry name" value="SMB DOMAIN-CONTAINING PROTEIN"/>
    <property type="match status" value="1"/>
</dbReference>
<evidence type="ECO:0000256" key="2">
    <source>
        <dbReference type="ARBA" id="ARBA00023157"/>
    </source>
</evidence>
<evidence type="ECO:0000256" key="1">
    <source>
        <dbReference type="ARBA" id="ARBA00022729"/>
    </source>
</evidence>
<evidence type="ECO:0000256" key="4">
    <source>
        <dbReference type="SAM" id="SignalP"/>
    </source>
</evidence>
<dbReference type="Pfam" id="PF25031">
    <property type="entry name" value="SBSPON_C"/>
    <property type="match status" value="1"/>
</dbReference>
<dbReference type="Gene3D" id="2.20.100.10">
    <property type="entry name" value="Thrombospondin type-1 (TSP1) repeat"/>
    <property type="match status" value="1"/>
</dbReference>
<protein>
    <submittedName>
        <fullName evidence="6">Somatomedin-B and thrombospondin type-1 domain-containing protein</fullName>
    </submittedName>
</protein>
<dbReference type="SMART" id="SM00209">
    <property type="entry name" value="TSP1"/>
    <property type="match status" value="1"/>
</dbReference>
<dbReference type="AlphaFoldDB" id="A0A1W0X3S7"/>
<dbReference type="SUPFAM" id="SSF82895">
    <property type="entry name" value="TSP-1 type 1 repeat"/>
    <property type="match status" value="1"/>
</dbReference>
<evidence type="ECO:0000256" key="3">
    <source>
        <dbReference type="ARBA" id="ARBA00023180"/>
    </source>
</evidence>
<dbReference type="Pfam" id="PF01033">
    <property type="entry name" value="Somatomedin_B"/>
    <property type="match status" value="1"/>
</dbReference>
<evidence type="ECO:0000259" key="5">
    <source>
        <dbReference type="PROSITE" id="PS50958"/>
    </source>
</evidence>
<organism evidence="6 7">
    <name type="scientific">Hypsibius exemplaris</name>
    <name type="common">Freshwater tardigrade</name>
    <dbReference type="NCBI Taxonomy" id="2072580"/>
    <lineage>
        <taxon>Eukaryota</taxon>
        <taxon>Metazoa</taxon>
        <taxon>Ecdysozoa</taxon>
        <taxon>Tardigrada</taxon>
        <taxon>Eutardigrada</taxon>
        <taxon>Parachela</taxon>
        <taxon>Hypsibioidea</taxon>
        <taxon>Hypsibiidae</taxon>
        <taxon>Hypsibius</taxon>
    </lineage>
</organism>
<dbReference type="Gene3D" id="4.10.410.20">
    <property type="match status" value="1"/>
</dbReference>
<keyword evidence="3" id="KW-0325">Glycoprotein</keyword>
<proteinExistence type="predicted"/>
<reference evidence="7" key="1">
    <citation type="submission" date="2017-01" db="EMBL/GenBank/DDBJ databases">
        <title>Comparative genomics of anhydrobiosis in the tardigrade Hypsibius dujardini.</title>
        <authorList>
            <person name="Yoshida Y."/>
            <person name="Koutsovoulos G."/>
            <person name="Laetsch D."/>
            <person name="Stevens L."/>
            <person name="Kumar S."/>
            <person name="Horikawa D."/>
            <person name="Ishino K."/>
            <person name="Komine S."/>
            <person name="Tomita M."/>
            <person name="Blaxter M."/>
            <person name="Arakawa K."/>
        </authorList>
    </citation>
    <scope>NUCLEOTIDE SEQUENCE [LARGE SCALE GENOMIC DNA]</scope>
    <source>
        <strain evidence="7">Z151</strain>
    </source>
</reference>
<dbReference type="InterPro" id="IPR000884">
    <property type="entry name" value="TSP1_rpt"/>
</dbReference>
<gene>
    <name evidence="6" type="ORF">BV898_03989</name>
</gene>
<dbReference type="InterPro" id="IPR036024">
    <property type="entry name" value="Somatomedin_B-like_dom_sf"/>
</dbReference>
<dbReference type="InterPro" id="IPR056801">
    <property type="entry name" value="SBSPON_C"/>
</dbReference>